<dbReference type="InParanoid" id="A0A1Y2LUQ3"/>
<dbReference type="SUPFAM" id="SSF52540">
    <property type="entry name" value="P-loop containing nucleoside triphosphate hydrolases"/>
    <property type="match status" value="1"/>
</dbReference>
<dbReference type="Gene3D" id="3.40.50.300">
    <property type="entry name" value="P-loop containing nucleotide triphosphate hydrolases"/>
    <property type="match status" value="1"/>
</dbReference>
<dbReference type="GO" id="GO:0005525">
    <property type="term" value="F:GTP binding"/>
    <property type="evidence" value="ECO:0007669"/>
    <property type="project" value="UniProtKB-KW"/>
</dbReference>
<name>A0A1Y2LUQ3_EPING</name>
<keyword evidence="6" id="KW-0256">Endoplasmic reticulum</keyword>
<keyword evidence="10" id="KW-0675">Receptor</keyword>
<evidence type="ECO:0000313" key="12">
    <source>
        <dbReference type="EMBL" id="OSS47644.1"/>
    </source>
</evidence>
<comment type="similarity">
    <text evidence="2">Belongs to the SRP receptor beta subunit family.</text>
</comment>
<evidence type="ECO:0000256" key="1">
    <source>
        <dbReference type="ARBA" id="ARBA00004389"/>
    </source>
</evidence>
<dbReference type="Pfam" id="PF09439">
    <property type="entry name" value="SRPRB"/>
    <property type="match status" value="1"/>
</dbReference>
<evidence type="ECO:0000256" key="9">
    <source>
        <dbReference type="ARBA" id="ARBA00023136"/>
    </source>
</evidence>
<evidence type="ECO:0000256" key="3">
    <source>
        <dbReference type="ARBA" id="ARBA00020256"/>
    </source>
</evidence>
<dbReference type="AlphaFoldDB" id="A0A1Y2LUQ3"/>
<evidence type="ECO:0000256" key="7">
    <source>
        <dbReference type="ARBA" id="ARBA00022989"/>
    </source>
</evidence>
<dbReference type="Proteomes" id="UP000193240">
    <property type="component" value="Unassembled WGS sequence"/>
</dbReference>
<evidence type="ECO:0000256" key="2">
    <source>
        <dbReference type="ARBA" id="ARBA00005619"/>
    </source>
</evidence>
<evidence type="ECO:0000256" key="6">
    <source>
        <dbReference type="ARBA" id="ARBA00022824"/>
    </source>
</evidence>
<dbReference type="STRING" id="105696.A0A1Y2LUQ3"/>
<dbReference type="InterPro" id="IPR027417">
    <property type="entry name" value="P-loop_NTPase"/>
</dbReference>
<gene>
    <name evidence="12" type="ORF">B5807_07191</name>
</gene>
<evidence type="ECO:0000313" key="13">
    <source>
        <dbReference type="Proteomes" id="UP000193240"/>
    </source>
</evidence>
<proteinExistence type="inferred from homology"/>
<comment type="subcellular location">
    <subcellularLocation>
        <location evidence="1">Endoplasmic reticulum membrane</location>
        <topology evidence="1">Single-pass membrane protein</topology>
    </subcellularLocation>
</comment>
<evidence type="ECO:0000256" key="8">
    <source>
        <dbReference type="ARBA" id="ARBA00023134"/>
    </source>
</evidence>
<keyword evidence="4 11" id="KW-0812">Transmembrane</keyword>
<dbReference type="OMA" id="WWIAQRI"/>
<evidence type="ECO:0000256" key="10">
    <source>
        <dbReference type="ARBA" id="ARBA00023170"/>
    </source>
</evidence>
<protein>
    <recommendedName>
        <fullName evidence="3">Signal recognition particle receptor subunit beta</fullName>
    </recommendedName>
</protein>
<keyword evidence="8" id="KW-0342">GTP-binding</keyword>
<dbReference type="GO" id="GO:0005789">
    <property type="term" value="C:endoplasmic reticulum membrane"/>
    <property type="evidence" value="ECO:0007669"/>
    <property type="project" value="UniProtKB-SubCell"/>
</dbReference>
<evidence type="ECO:0000256" key="4">
    <source>
        <dbReference type="ARBA" id="ARBA00022692"/>
    </source>
</evidence>
<keyword evidence="5" id="KW-0547">Nucleotide-binding</keyword>
<dbReference type="CDD" id="cd04105">
    <property type="entry name" value="SR_beta"/>
    <property type="match status" value="1"/>
</dbReference>
<reference evidence="12 13" key="1">
    <citation type="journal article" date="2017" name="Genome Announc.">
        <title>Genome sequence of the saprophytic ascomycete Epicoccum nigrum ICMP 19927 strain isolated from New Zealand.</title>
        <authorList>
            <person name="Fokin M."/>
            <person name="Fleetwood D."/>
            <person name="Weir B.S."/>
            <person name="Villas-Boas S.G."/>
        </authorList>
    </citation>
    <scope>NUCLEOTIDE SEQUENCE [LARGE SCALE GENOMIC DNA]</scope>
    <source>
        <strain evidence="12 13">ICMP 19927</strain>
    </source>
</reference>
<keyword evidence="7 11" id="KW-1133">Transmembrane helix</keyword>
<sequence>MAWYDEDSWLTWALSPSPMAMLVTVAFALLVPILLHTFLYRKAASATGLPTFLLVGPSGAGKTALTMLTERGTVPTTHTSIAPLSIEALLPSPHVPASSHYRSPGDPAYERARRFILLDTPGHGKLRSYATQTLADPKHVRGIIFVVDAAAIDEDQALVDAAEYLHDVLLSLQKRHTTAKTSKGPAAIPVLVAANKMDLFTALPASAVKTKLERAITAVRDGRAKALRDGGAALSGGDDEVDEEKEWLGEGGEGAFDFDHMREVGTTVDVRGGCVGLGRSEGDAAGWWGWIGEQL</sequence>
<keyword evidence="13" id="KW-1185">Reference proteome</keyword>
<organism evidence="12 13">
    <name type="scientific">Epicoccum nigrum</name>
    <name type="common">Soil fungus</name>
    <name type="synonym">Epicoccum purpurascens</name>
    <dbReference type="NCBI Taxonomy" id="105696"/>
    <lineage>
        <taxon>Eukaryota</taxon>
        <taxon>Fungi</taxon>
        <taxon>Dikarya</taxon>
        <taxon>Ascomycota</taxon>
        <taxon>Pezizomycotina</taxon>
        <taxon>Dothideomycetes</taxon>
        <taxon>Pleosporomycetidae</taxon>
        <taxon>Pleosporales</taxon>
        <taxon>Pleosporineae</taxon>
        <taxon>Didymellaceae</taxon>
        <taxon>Epicoccum</taxon>
    </lineage>
</organism>
<keyword evidence="9 11" id="KW-0472">Membrane</keyword>
<dbReference type="FunCoup" id="A0A1Y2LUQ3">
    <property type="interactions" value="628"/>
</dbReference>
<dbReference type="InterPro" id="IPR019009">
    <property type="entry name" value="SRP_receptor_beta_su"/>
</dbReference>
<accession>A0A1Y2LUQ3</accession>
<dbReference type="EMBL" id="KZ107848">
    <property type="protein sequence ID" value="OSS47644.1"/>
    <property type="molecule type" value="Genomic_DNA"/>
</dbReference>
<evidence type="ECO:0000256" key="11">
    <source>
        <dbReference type="SAM" id="Phobius"/>
    </source>
</evidence>
<evidence type="ECO:0000256" key="5">
    <source>
        <dbReference type="ARBA" id="ARBA00022741"/>
    </source>
</evidence>
<feature type="transmembrane region" description="Helical" evidence="11">
    <location>
        <begin position="20"/>
        <end position="40"/>
    </location>
</feature>